<proteinExistence type="predicted"/>
<keyword evidence="3" id="KW-1185">Reference proteome</keyword>
<evidence type="ECO:0000259" key="1">
    <source>
        <dbReference type="PROSITE" id="PS51352"/>
    </source>
</evidence>
<organism evidence="2 3">
    <name type="scientific">Streptomyces mauvecolor</name>
    <dbReference type="NCBI Taxonomy" id="58345"/>
    <lineage>
        <taxon>Bacteria</taxon>
        <taxon>Bacillati</taxon>
        <taxon>Actinomycetota</taxon>
        <taxon>Actinomycetes</taxon>
        <taxon>Kitasatosporales</taxon>
        <taxon>Streptomycetaceae</taxon>
        <taxon>Streptomyces</taxon>
    </lineage>
</organism>
<feature type="domain" description="Thioredoxin" evidence="1">
    <location>
        <begin position="46"/>
        <end position="179"/>
    </location>
</feature>
<dbReference type="EMBL" id="JBHSIZ010000036">
    <property type="protein sequence ID" value="MFC4960551.1"/>
    <property type="molecule type" value="Genomic_DNA"/>
</dbReference>
<accession>A0ABV9UTN1</accession>
<evidence type="ECO:0000313" key="2">
    <source>
        <dbReference type="EMBL" id="MFC4960551.1"/>
    </source>
</evidence>
<sequence>MPFLVAAVALIAVLCLLNLLLTFGVIRKLRAQAEQKADAVAEGLIIPAGSPAPPFSVVTTAGERVTRESLGETMLGFFSPDCRACKERLPLFVEQARTTARETGRSVLAVVHGTEEEAREQVAALSEVAHVVVEPGDGPLGEAFDITGYPVFGLITRDGTLAATAFDPARLPAPSKTAV</sequence>
<dbReference type="InterPro" id="IPR013766">
    <property type="entry name" value="Thioredoxin_domain"/>
</dbReference>
<dbReference type="Proteomes" id="UP001595834">
    <property type="component" value="Unassembled WGS sequence"/>
</dbReference>
<gene>
    <name evidence="2" type="ORF">ACFPFX_30060</name>
</gene>
<name>A0ABV9UTN1_9ACTN</name>
<dbReference type="SUPFAM" id="SSF52833">
    <property type="entry name" value="Thioredoxin-like"/>
    <property type="match status" value="1"/>
</dbReference>
<protein>
    <submittedName>
        <fullName evidence="2">TlpA family protein disulfide reductase</fullName>
    </submittedName>
</protein>
<comment type="caution">
    <text evidence="2">The sequence shown here is derived from an EMBL/GenBank/DDBJ whole genome shotgun (WGS) entry which is preliminary data.</text>
</comment>
<reference evidence="3" key="1">
    <citation type="journal article" date="2019" name="Int. J. Syst. Evol. Microbiol.">
        <title>The Global Catalogue of Microorganisms (GCM) 10K type strain sequencing project: providing services to taxonomists for standard genome sequencing and annotation.</title>
        <authorList>
            <consortium name="The Broad Institute Genomics Platform"/>
            <consortium name="The Broad Institute Genome Sequencing Center for Infectious Disease"/>
            <person name="Wu L."/>
            <person name="Ma J."/>
        </authorList>
    </citation>
    <scope>NUCLEOTIDE SEQUENCE [LARGE SCALE GENOMIC DNA]</scope>
    <source>
        <strain evidence="3">CCM 7224</strain>
    </source>
</reference>
<evidence type="ECO:0000313" key="3">
    <source>
        <dbReference type="Proteomes" id="UP001595834"/>
    </source>
</evidence>
<dbReference type="Gene3D" id="3.40.30.10">
    <property type="entry name" value="Glutaredoxin"/>
    <property type="match status" value="1"/>
</dbReference>
<dbReference type="InterPro" id="IPR036249">
    <property type="entry name" value="Thioredoxin-like_sf"/>
</dbReference>
<dbReference type="RefSeq" id="WP_344374294.1">
    <property type="nucleotide sequence ID" value="NZ_BAAASQ010000008.1"/>
</dbReference>
<dbReference type="PROSITE" id="PS51352">
    <property type="entry name" value="THIOREDOXIN_2"/>
    <property type="match status" value="1"/>
</dbReference>